<comment type="caution">
    <text evidence="1">The sequence shown here is derived from an EMBL/GenBank/DDBJ whole genome shotgun (WGS) entry which is preliminary data.</text>
</comment>
<evidence type="ECO:0000313" key="1">
    <source>
        <dbReference type="EMBL" id="GFC77935.1"/>
    </source>
</evidence>
<name>A0A699QWW1_TANCI</name>
<proteinExistence type="predicted"/>
<organism evidence="1">
    <name type="scientific">Tanacetum cinerariifolium</name>
    <name type="common">Dalmatian daisy</name>
    <name type="synonym">Chrysanthemum cinerariifolium</name>
    <dbReference type="NCBI Taxonomy" id="118510"/>
    <lineage>
        <taxon>Eukaryota</taxon>
        <taxon>Viridiplantae</taxon>
        <taxon>Streptophyta</taxon>
        <taxon>Embryophyta</taxon>
        <taxon>Tracheophyta</taxon>
        <taxon>Spermatophyta</taxon>
        <taxon>Magnoliopsida</taxon>
        <taxon>eudicotyledons</taxon>
        <taxon>Gunneridae</taxon>
        <taxon>Pentapetalae</taxon>
        <taxon>asterids</taxon>
        <taxon>campanulids</taxon>
        <taxon>Asterales</taxon>
        <taxon>Asteraceae</taxon>
        <taxon>Asteroideae</taxon>
        <taxon>Anthemideae</taxon>
        <taxon>Anthemidinae</taxon>
        <taxon>Tanacetum</taxon>
    </lineage>
</organism>
<dbReference type="AlphaFoldDB" id="A0A699QWW1"/>
<protein>
    <submittedName>
        <fullName evidence="1">Uncharacterized protein</fullName>
    </submittedName>
</protein>
<reference evidence="1" key="1">
    <citation type="journal article" date="2019" name="Sci. Rep.">
        <title>Draft genome of Tanacetum cinerariifolium, the natural source of mosquito coil.</title>
        <authorList>
            <person name="Yamashiro T."/>
            <person name="Shiraishi A."/>
            <person name="Satake H."/>
            <person name="Nakayama K."/>
        </authorList>
    </citation>
    <scope>NUCLEOTIDE SEQUENCE</scope>
</reference>
<dbReference type="EMBL" id="BKCJ011063346">
    <property type="protein sequence ID" value="GFC77935.1"/>
    <property type="molecule type" value="Genomic_DNA"/>
</dbReference>
<sequence>IDVKASVLKEKLDGMESSGELIGDGYEPCLTCNLQLSGDVVVTMTGLAIVGMRQKSYTL</sequence>
<accession>A0A699QWW1</accession>
<feature type="non-terminal residue" evidence="1">
    <location>
        <position position="1"/>
    </location>
</feature>
<gene>
    <name evidence="1" type="ORF">Tci_849905</name>
</gene>